<dbReference type="GeneID" id="19484966"/>
<dbReference type="OrthoDB" id="10622at10239"/>
<proteinExistence type="predicted"/>
<keyword evidence="2" id="KW-1185">Reference proteome</keyword>
<sequence>MKYPGNTIALSHFGGKEVKISAALYSLAAQENNDGDEGNLMQKAADYIVWLEEQLEFSDRQF</sequence>
<dbReference type="Pfam" id="PF10465">
    <property type="entry name" value="Inhibitor_I24"/>
    <property type="match status" value="1"/>
</dbReference>
<evidence type="ECO:0000313" key="2">
    <source>
        <dbReference type="Proteomes" id="UP000024445"/>
    </source>
</evidence>
<dbReference type="EMBL" id="KJ025957">
    <property type="protein sequence ID" value="AHY25329.1"/>
    <property type="molecule type" value="Genomic_DNA"/>
</dbReference>
<name>A0A023W4S2_9CAUD</name>
<dbReference type="KEGG" id="vg:19484966"/>
<dbReference type="Proteomes" id="UP000024445">
    <property type="component" value="Segment"/>
</dbReference>
<dbReference type="InterPro" id="IPR019506">
    <property type="entry name" value="Pept-inhibitor_PinA"/>
</dbReference>
<dbReference type="RefSeq" id="YP_009030129.1">
    <property type="nucleotide sequence ID" value="NC_024121.1"/>
</dbReference>
<protein>
    <submittedName>
        <fullName evidence="1">Protease inhibitor</fullName>
    </submittedName>
</protein>
<accession>A0A023W4S2</accession>
<evidence type="ECO:0000313" key="1">
    <source>
        <dbReference type="EMBL" id="AHY25329.1"/>
    </source>
</evidence>
<reference evidence="1 2" key="1">
    <citation type="submission" date="2014-01" db="EMBL/GenBank/DDBJ databases">
        <authorList>
            <person name="Zhang G."/>
            <person name="Jin J."/>
            <person name="Li Z.J."/>
            <person name="Wang S.W."/>
            <person name="Chen S.J."/>
            <person name="Wang S.M."/>
            <person name="Wang X.T."/>
            <person name="Li Y.H."/>
            <person name="Wang J."/>
            <person name="Yang C.K."/>
            <person name="Wang L."/>
        </authorList>
    </citation>
    <scope>NUCLEOTIDE SEQUENCE [LARGE SCALE GENOMIC DNA]</scope>
</reference>
<organism evidence="1 2">
    <name type="scientific">Serratia phage PS2</name>
    <dbReference type="NCBI Taxonomy" id="1481112"/>
    <lineage>
        <taxon>Viruses</taxon>
        <taxon>Duplodnaviria</taxon>
        <taxon>Heunggongvirae</taxon>
        <taxon>Uroviricota</taxon>
        <taxon>Caudoviricetes</taxon>
        <taxon>Muldoonvirus</taxon>
        <taxon>Muldoonvirus PS2</taxon>
    </lineage>
</organism>
<gene>
    <name evidence="1" type="primary">pin</name>
    <name evidence="1" type="ORF">PS2_082</name>
</gene>